<reference evidence="3" key="1">
    <citation type="journal article" date="2019" name="Int. J. Syst. Evol. Microbiol.">
        <title>The Global Catalogue of Microorganisms (GCM) 10K type strain sequencing project: providing services to taxonomists for standard genome sequencing and annotation.</title>
        <authorList>
            <consortium name="The Broad Institute Genomics Platform"/>
            <consortium name="The Broad Institute Genome Sequencing Center for Infectious Disease"/>
            <person name="Wu L."/>
            <person name="Ma J."/>
        </authorList>
    </citation>
    <scope>NUCLEOTIDE SEQUENCE [LARGE SCALE GENOMIC DNA]</scope>
    <source>
        <strain evidence="3">JCM 30346</strain>
    </source>
</reference>
<name>A0ABW1NCY4_9ACTN</name>
<sequence>MPEPPRREPITIPVAATKLGRPEPTLRVLASRHNARKLRKVGKTAWYDWHDLKTIVRQLDLGLPVPKTPDERDQLREQLHAERSAACP</sequence>
<organism evidence="2 3">
    <name type="scientific">Sphaerisporangium aureirubrum</name>
    <dbReference type="NCBI Taxonomy" id="1544736"/>
    <lineage>
        <taxon>Bacteria</taxon>
        <taxon>Bacillati</taxon>
        <taxon>Actinomycetota</taxon>
        <taxon>Actinomycetes</taxon>
        <taxon>Streptosporangiales</taxon>
        <taxon>Streptosporangiaceae</taxon>
        <taxon>Sphaerisporangium</taxon>
    </lineage>
</organism>
<evidence type="ECO:0000256" key="1">
    <source>
        <dbReference type="SAM" id="MobiDB-lite"/>
    </source>
</evidence>
<keyword evidence="3" id="KW-1185">Reference proteome</keyword>
<feature type="region of interest" description="Disordered" evidence="1">
    <location>
        <begin position="64"/>
        <end position="88"/>
    </location>
</feature>
<accession>A0ABW1NCY4</accession>
<comment type="caution">
    <text evidence="2">The sequence shown here is derived from an EMBL/GenBank/DDBJ whole genome shotgun (WGS) entry which is preliminary data.</text>
</comment>
<evidence type="ECO:0000313" key="3">
    <source>
        <dbReference type="Proteomes" id="UP001596137"/>
    </source>
</evidence>
<dbReference type="EMBL" id="JBHSRF010000007">
    <property type="protein sequence ID" value="MFC6080951.1"/>
    <property type="molecule type" value="Genomic_DNA"/>
</dbReference>
<feature type="compositionally biased region" description="Basic and acidic residues" evidence="1">
    <location>
        <begin position="68"/>
        <end position="88"/>
    </location>
</feature>
<proteinExistence type="predicted"/>
<dbReference type="Proteomes" id="UP001596137">
    <property type="component" value="Unassembled WGS sequence"/>
</dbReference>
<evidence type="ECO:0000313" key="2">
    <source>
        <dbReference type="EMBL" id="MFC6080951.1"/>
    </source>
</evidence>
<dbReference type="RefSeq" id="WP_380748278.1">
    <property type="nucleotide sequence ID" value="NZ_JBHSRF010000007.1"/>
</dbReference>
<gene>
    <name evidence="2" type="ORF">ACFP1K_07250</name>
</gene>
<evidence type="ECO:0008006" key="4">
    <source>
        <dbReference type="Google" id="ProtNLM"/>
    </source>
</evidence>
<protein>
    <recommendedName>
        <fullName evidence="4">MerR family transcriptional regulator</fullName>
    </recommendedName>
</protein>